<dbReference type="AlphaFoldDB" id="A0A1I5B040"/>
<dbReference type="Gene3D" id="1.20.140.10">
    <property type="entry name" value="Butyryl-CoA Dehydrogenase, subunit A, domain 3"/>
    <property type="match status" value="1"/>
</dbReference>
<dbReference type="PANTHER" id="PTHR43884">
    <property type="entry name" value="ACYL-COA DEHYDROGENASE"/>
    <property type="match status" value="1"/>
</dbReference>
<dbReference type="Pfam" id="PF02770">
    <property type="entry name" value="Acyl-CoA_dh_M"/>
    <property type="match status" value="1"/>
</dbReference>
<feature type="domain" description="Acyl-CoA oxidase/dehydrogenase middle" evidence="8">
    <location>
        <begin position="127"/>
        <end position="212"/>
    </location>
</feature>
<evidence type="ECO:0000313" key="11">
    <source>
        <dbReference type="Proteomes" id="UP000199614"/>
    </source>
</evidence>
<organism evidence="10 11">
    <name type="scientific">Pseudonocardia ammonioxydans</name>
    <dbReference type="NCBI Taxonomy" id="260086"/>
    <lineage>
        <taxon>Bacteria</taxon>
        <taxon>Bacillati</taxon>
        <taxon>Actinomycetota</taxon>
        <taxon>Actinomycetes</taxon>
        <taxon>Pseudonocardiales</taxon>
        <taxon>Pseudonocardiaceae</taxon>
        <taxon>Pseudonocardia</taxon>
    </lineage>
</organism>
<evidence type="ECO:0000256" key="3">
    <source>
        <dbReference type="ARBA" id="ARBA00022630"/>
    </source>
</evidence>
<dbReference type="EMBL" id="FOUY01000019">
    <property type="protein sequence ID" value="SFN68075.1"/>
    <property type="molecule type" value="Genomic_DNA"/>
</dbReference>
<dbReference type="STRING" id="260086.SAMN05216207_101918"/>
<accession>A0A1I5B040</accession>
<name>A0A1I5B040_PSUAM</name>
<keyword evidence="11" id="KW-1185">Reference proteome</keyword>
<comment type="similarity">
    <text evidence="2 6">Belongs to the acyl-CoA dehydrogenase family.</text>
</comment>
<dbReference type="Proteomes" id="UP000199614">
    <property type="component" value="Unassembled WGS sequence"/>
</dbReference>
<sequence length="373" mass="39141">MKLVLDAEQEDLRAAVRKFLSDKAPSERVRAVMDGGPEEGPGHDPAVWSGLAAQGVLGLVVPEELGGAGAGHVERAVVAEELGRALTPVPFLASAVLATDALLALDDDAARTELLPRLAAGELVGTVAVAERGGAWDRTGGATTATERDGRWELTGTKTPVLAGDTADVVLVVARTPDGPGWFAVDAGADGLTRTRLNGLDPTRRVARLEFDATPARRLAATDATAAVDLVADLAAVALAAEQTGVLARAMELTVDYAKVRVQFGRPIGSYQAVKHGCADMYSAWEHAVSVVRYAAWTADQDRAELPVAASLAQTYLGPAAFTTATGMVQYHGGVGYTWEHDAHLYYKRAKSAEQLLGPPSAHRARLADRLGV</sequence>
<evidence type="ECO:0000256" key="2">
    <source>
        <dbReference type="ARBA" id="ARBA00009347"/>
    </source>
</evidence>
<dbReference type="InterPro" id="IPR013786">
    <property type="entry name" value="AcylCoA_DH/ox_N"/>
</dbReference>
<evidence type="ECO:0000256" key="6">
    <source>
        <dbReference type="RuleBase" id="RU362125"/>
    </source>
</evidence>
<dbReference type="SUPFAM" id="SSF47203">
    <property type="entry name" value="Acyl-CoA dehydrogenase C-terminal domain-like"/>
    <property type="match status" value="1"/>
</dbReference>
<dbReference type="InterPro" id="IPR009075">
    <property type="entry name" value="AcylCo_DH/oxidase_C"/>
</dbReference>
<dbReference type="GO" id="GO:0050660">
    <property type="term" value="F:flavin adenine dinucleotide binding"/>
    <property type="evidence" value="ECO:0007669"/>
    <property type="project" value="InterPro"/>
</dbReference>
<dbReference type="PANTHER" id="PTHR43884:SF20">
    <property type="entry name" value="ACYL-COA DEHYDROGENASE FADE28"/>
    <property type="match status" value="1"/>
</dbReference>
<comment type="cofactor">
    <cofactor evidence="1 6">
        <name>FAD</name>
        <dbReference type="ChEBI" id="CHEBI:57692"/>
    </cofactor>
</comment>
<evidence type="ECO:0000256" key="5">
    <source>
        <dbReference type="ARBA" id="ARBA00023002"/>
    </source>
</evidence>
<feature type="domain" description="Acyl-CoA dehydrogenase/oxidase N-terminal" evidence="9">
    <location>
        <begin position="7"/>
        <end position="122"/>
    </location>
</feature>
<evidence type="ECO:0000259" key="9">
    <source>
        <dbReference type="Pfam" id="PF02771"/>
    </source>
</evidence>
<dbReference type="OrthoDB" id="3663644at2"/>
<proteinExistence type="inferred from homology"/>
<gene>
    <name evidence="10" type="ORF">SAMN05216207_101918</name>
</gene>
<dbReference type="Gene3D" id="2.40.110.10">
    <property type="entry name" value="Butyryl-CoA Dehydrogenase, subunit A, domain 2"/>
    <property type="match status" value="1"/>
</dbReference>
<feature type="domain" description="Acyl-CoA dehydrogenase/oxidase C-terminal" evidence="7">
    <location>
        <begin position="236"/>
        <end position="371"/>
    </location>
</feature>
<keyword evidence="5 6" id="KW-0560">Oxidoreductase</keyword>
<dbReference type="RefSeq" id="WP_093345450.1">
    <property type="nucleotide sequence ID" value="NZ_FOUY01000019.1"/>
</dbReference>
<dbReference type="InterPro" id="IPR036250">
    <property type="entry name" value="AcylCo_DH-like_C"/>
</dbReference>
<evidence type="ECO:0000259" key="8">
    <source>
        <dbReference type="Pfam" id="PF02770"/>
    </source>
</evidence>
<dbReference type="InterPro" id="IPR006091">
    <property type="entry name" value="Acyl-CoA_Oxase/DH_mid-dom"/>
</dbReference>
<dbReference type="CDD" id="cd00567">
    <property type="entry name" value="ACAD"/>
    <property type="match status" value="1"/>
</dbReference>
<dbReference type="InterPro" id="IPR009100">
    <property type="entry name" value="AcylCoA_DH/oxidase_NM_dom_sf"/>
</dbReference>
<evidence type="ECO:0000256" key="1">
    <source>
        <dbReference type="ARBA" id="ARBA00001974"/>
    </source>
</evidence>
<dbReference type="Pfam" id="PF00441">
    <property type="entry name" value="Acyl-CoA_dh_1"/>
    <property type="match status" value="1"/>
</dbReference>
<dbReference type="Pfam" id="PF02771">
    <property type="entry name" value="Acyl-CoA_dh_N"/>
    <property type="match status" value="1"/>
</dbReference>
<keyword evidence="4 6" id="KW-0274">FAD</keyword>
<reference evidence="10 11" key="1">
    <citation type="submission" date="2016-10" db="EMBL/GenBank/DDBJ databases">
        <authorList>
            <person name="de Groot N.N."/>
        </authorList>
    </citation>
    <scope>NUCLEOTIDE SEQUENCE [LARGE SCALE GENOMIC DNA]</scope>
    <source>
        <strain evidence="10 11">CGMCC 4.1877</strain>
    </source>
</reference>
<dbReference type="InterPro" id="IPR046373">
    <property type="entry name" value="Acyl-CoA_Oxase/DH_mid-dom_sf"/>
</dbReference>
<protein>
    <submittedName>
        <fullName evidence="10">Acyl-CoA dehydrogenase</fullName>
    </submittedName>
</protein>
<dbReference type="InterPro" id="IPR037069">
    <property type="entry name" value="AcylCoA_DH/ox_N_sf"/>
</dbReference>
<evidence type="ECO:0000256" key="4">
    <source>
        <dbReference type="ARBA" id="ARBA00022827"/>
    </source>
</evidence>
<keyword evidence="3 6" id="KW-0285">Flavoprotein</keyword>
<dbReference type="Gene3D" id="1.10.540.10">
    <property type="entry name" value="Acyl-CoA dehydrogenase/oxidase, N-terminal domain"/>
    <property type="match status" value="1"/>
</dbReference>
<dbReference type="GO" id="GO:0003995">
    <property type="term" value="F:acyl-CoA dehydrogenase activity"/>
    <property type="evidence" value="ECO:0007669"/>
    <property type="project" value="TreeGrafter"/>
</dbReference>
<evidence type="ECO:0000259" key="7">
    <source>
        <dbReference type="Pfam" id="PF00441"/>
    </source>
</evidence>
<dbReference type="SUPFAM" id="SSF56645">
    <property type="entry name" value="Acyl-CoA dehydrogenase NM domain-like"/>
    <property type="match status" value="1"/>
</dbReference>
<evidence type="ECO:0000313" key="10">
    <source>
        <dbReference type="EMBL" id="SFN68075.1"/>
    </source>
</evidence>